<comment type="pathway">
    <text evidence="2">Secondary metabolite biosynthesis; terpenoid biosynthesis.</text>
</comment>
<accession>A0A482ER59</accession>
<dbReference type="InterPro" id="IPR050148">
    <property type="entry name" value="Terpene_synthase-like"/>
</dbReference>
<dbReference type="CDD" id="cd00684">
    <property type="entry name" value="Terpene_cyclase_plant_C1"/>
    <property type="match status" value="1"/>
</dbReference>
<evidence type="ECO:0000259" key="5">
    <source>
        <dbReference type="Pfam" id="PF03936"/>
    </source>
</evidence>
<name>A0A482ER59_PETHY</name>
<evidence type="ECO:0000256" key="1">
    <source>
        <dbReference type="ARBA" id="ARBA00001946"/>
    </source>
</evidence>
<dbReference type="SFLD" id="SFLDG01604">
    <property type="entry name" value="Terpene_Cyclase_Like_1_C_Termi"/>
    <property type="match status" value="1"/>
</dbReference>
<dbReference type="FunFam" id="1.50.10.130:FF:000001">
    <property type="entry name" value="Isoprene synthase, chloroplastic"/>
    <property type="match status" value="1"/>
</dbReference>
<dbReference type="Gene3D" id="1.50.10.130">
    <property type="entry name" value="Terpene synthase, N-terminal domain"/>
    <property type="match status" value="1"/>
</dbReference>
<dbReference type="UniPathway" id="UPA00213"/>
<dbReference type="SFLD" id="SFLDG01019">
    <property type="entry name" value="Terpene_Cyclase_Like_1_C_Termi"/>
    <property type="match status" value="1"/>
</dbReference>
<dbReference type="InterPro" id="IPR001906">
    <property type="entry name" value="Terpene_synth_N"/>
</dbReference>
<sequence>MVSMATSICATVNCFSFSSGRKASLLIPKACLPTASNTTIPTNILSSNPDRRSGNYKPPTWHFDYIQSIDNHYAGDNYTKRFNKLKKEMRKKMIAEGEELEKLELTDNLQRLGLSYHFKEEILEILRSIHQEIQESSKVVVGEYSLYATALKFKLLREHGFDISPDAMLNNFTDEDGNLKESVCKDIKGLLQLYEASFLSTETENTLKIATRLTESQLKSYLAHDNDQYYSADSLTATLVHHALEHPRHWMMVRLETRWYIDIYERMPNASPLLLELAKLDFNIVQATHQEELRNVSRWWKSTCLAEKLPFSRDRLPESFFWGVGMAVDPRHGYCRRMVAKLMAMVSAIDDIYDIYGSYDELELFTDAVERWDIKAMEQLPEYMKVMYLALFNSINEMAYETLKEQGINVLPYLTKAWADLCKAYLREAKWYYEGYKPTLQEYMGNAWMSITMPMILIHAFCFITKSITKEALESLRKYPDVIRLSSTIFRFADDLATSSDELERGDVLKSIQCYMNEKGASEDEAREHIKSLIKENWELMNRALMENSQFSEAFVEMIKDFVRTAQCMYLHGDGHGIQTTEIKTGIFKVLFEPITISNPLGPTC</sequence>
<dbReference type="InterPro" id="IPR005630">
    <property type="entry name" value="Terpene_synthase_metal-bd"/>
</dbReference>
<dbReference type="EMBL" id="MK159028">
    <property type="protein sequence ID" value="QBM78971.1"/>
    <property type="molecule type" value="mRNA"/>
</dbReference>
<dbReference type="Pfam" id="PF01397">
    <property type="entry name" value="Terpene_synth"/>
    <property type="match status" value="1"/>
</dbReference>
<evidence type="ECO:0000313" key="6">
    <source>
        <dbReference type="EMBL" id="QBM78971.1"/>
    </source>
</evidence>
<dbReference type="InterPro" id="IPR036965">
    <property type="entry name" value="Terpene_synth_N_sf"/>
</dbReference>
<organism evidence="6">
    <name type="scientific">Petunia hybrida</name>
    <name type="common">Petunia</name>
    <dbReference type="NCBI Taxonomy" id="4102"/>
    <lineage>
        <taxon>Eukaryota</taxon>
        <taxon>Viridiplantae</taxon>
        <taxon>Streptophyta</taxon>
        <taxon>Embryophyta</taxon>
        <taxon>Tracheophyta</taxon>
        <taxon>Spermatophyta</taxon>
        <taxon>Magnoliopsida</taxon>
        <taxon>eudicotyledons</taxon>
        <taxon>Gunneridae</taxon>
        <taxon>Pentapetalae</taxon>
        <taxon>asterids</taxon>
        <taxon>lamiids</taxon>
        <taxon>Solanales</taxon>
        <taxon>Solanaceae</taxon>
        <taxon>Petunioideae</taxon>
        <taxon>Petunia</taxon>
    </lineage>
</organism>
<evidence type="ECO:0000256" key="3">
    <source>
        <dbReference type="ARBA" id="ARBA00022723"/>
    </source>
</evidence>
<dbReference type="FunFam" id="1.10.600.10:FF:000007">
    <property type="entry name" value="Isoprene synthase, chloroplastic"/>
    <property type="match status" value="1"/>
</dbReference>
<dbReference type="SMR" id="A0A482ER59"/>
<dbReference type="InterPro" id="IPR044814">
    <property type="entry name" value="Terpene_cyclase_plant_C1"/>
</dbReference>
<reference evidence="6" key="1">
    <citation type="submission" date="2018-11" db="EMBL/GenBank/DDBJ databases">
        <title>Natural fumigation as a mechanism for volatile transport between flower organs.</title>
        <authorList>
            <person name="Boachon B."/>
            <person name="Dudareva N."/>
        </authorList>
    </citation>
    <scope>NUCLEOTIDE SEQUENCE</scope>
</reference>
<dbReference type="GO" id="GO:0010333">
    <property type="term" value="F:terpene synthase activity"/>
    <property type="evidence" value="ECO:0007669"/>
    <property type="project" value="InterPro"/>
</dbReference>
<protein>
    <submittedName>
        <fullName evidence="6">Geraniol synthase</fullName>
    </submittedName>
</protein>
<dbReference type="PANTHER" id="PTHR31225">
    <property type="entry name" value="OS04G0344100 PROTEIN-RELATED"/>
    <property type="match status" value="1"/>
</dbReference>
<dbReference type="GO" id="GO:0000287">
    <property type="term" value="F:magnesium ion binding"/>
    <property type="evidence" value="ECO:0007669"/>
    <property type="project" value="InterPro"/>
</dbReference>
<dbReference type="SUPFAM" id="SSF48239">
    <property type="entry name" value="Terpenoid cyclases/Protein prenyltransferases"/>
    <property type="match status" value="1"/>
</dbReference>
<comment type="cofactor">
    <cofactor evidence="1">
        <name>Mg(2+)</name>
        <dbReference type="ChEBI" id="CHEBI:18420"/>
    </cofactor>
</comment>
<dbReference type="PANTHER" id="PTHR31225:SF83">
    <property type="entry name" value="(R)-LINALOOL SYNTHASE TPS5, CHLOROPLASTIC"/>
    <property type="match status" value="1"/>
</dbReference>
<dbReference type="SFLD" id="SFLDS00005">
    <property type="entry name" value="Isoprenoid_Synthase_Type_I"/>
    <property type="match status" value="1"/>
</dbReference>
<dbReference type="AlphaFoldDB" id="A0A482ER59"/>
<evidence type="ECO:0000256" key="2">
    <source>
        <dbReference type="ARBA" id="ARBA00004721"/>
    </source>
</evidence>
<dbReference type="InterPro" id="IPR008949">
    <property type="entry name" value="Isoprenoid_synthase_dom_sf"/>
</dbReference>
<proteinExistence type="evidence at transcript level"/>
<dbReference type="SUPFAM" id="SSF48576">
    <property type="entry name" value="Terpenoid synthases"/>
    <property type="match status" value="1"/>
</dbReference>
<dbReference type="InterPro" id="IPR008930">
    <property type="entry name" value="Terpenoid_cyclase/PrenylTrfase"/>
</dbReference>
<keyword evidence="3" id="KW-0479">Metal-binding</keyword>
<dbReference type="Gene3D" id="1.10.600.10">
    <property type="entry name" value="Farnesyl Diphosphate Synthase"/>
    <property type="match status" value="1"/>
</dbReference>
<feature type="domain" description="Terpene synthase N-terminal" evidence="4">
    <location>
        <begin position="61"/>
        <end position="244"/>
    </location>
</feature>
<dbReference type="GO" id="GO:0016102">
    <property type="term" value="P:diterpenoid biosynthetic process"/>
    <property type="evidence" value="ECO:0007669"/>
    <property type="project" value="InterPro"/>
</dbReference>
<evidence type="ECO:0000259" key="4">
    <source>
        <dbReference type="Pfam" id="PF01397"/>
    </source>
</evidence>
<dbReference type="Pfam" id="PF03936">
    <property type="entry name" value="Terpene_synth_C"/>
    <property type="match status" value="1"/>
</dbReference>
<gene>
    <name evidence="6" type="primary">TPS2</name>
</gene>
<dbReference type="InterPro" id="IPR034741">
    <property type="entry name" value="Terpene_cyclase-like_1_C"/>
</dbReference>
<feature type="domain" description="Terpene synthase metal-binding" evidence="5">
    <location>
        <begin position="302"/>
        <end position="539"/>
    </location>
</feature>